<sequence length="116" mass="12856">VVDLLNTCRRLTCLEVSDCIEITERSVKSIVEHGKMKHLALSRCYGITPKSLESLSPLKSLRSLQIFGFLTDPGLSILRKVLKGIDINKNMFSTVARPTGSVYKQTIWGMKCSGPS</sequence>
<evidence type="ECO:0000313" key="2">
    <source>
        <dbReference type="Proteomes" id="UP001152795"/>
    </source>
</evidence>
<dbReference type="EMBL" id="CACRXK020009269">
    <property type="protein sequence ID" value="CAB4016818.1"/>
    <property type="molecule type" value="Genomic_DNA"/>
</dbReference>
<dbReference type="InterPro" id="IPR032675">
    <property type="entry name" value="LRR_dom_sf"/>
</dbReference>
<dbReference type="SMART" id="SM00367">
    <property type="entry name" value="LRR_CC"/>
    <property type="match status" value="2"/>
</dbReference>
<comment type="caution">
    <text evidence="1">The sequence shown here is derived from an EMBL/GenBank/DDBJ whole genome shotgun (WGS) entry which is preliminary data.</text>
</comment>
<reference evidence="1" key="1">
    <citation type="submission" date="2020-04" db="EMBL/GenBank/DDBJ databases">
        <authorList>
            <person name="Alioto T."/>
            <person name="Alioto T."/>
            <person name="Gomez Garrido J."/>
        </authorList>
    </citation>
    <scope>NUCLEOTIDE SEQUENCE</scope>
    <source>
        <strain evidence="1">A484AB</strain>
    </source>
</reference>
<gene>
    <name evidence="1" type="ORF">PACLA_8A080154</name>
</gene>
<dbReference type="AlphaFoldDB" id="A0A6S7K7X2"/>
<name>A0A6S7K7X2_PARCT</name>
<accession>A0A6S7K7X2</accession>
<keyword evidence="2" id="KW-1185">Reference proteome</keyword>
<evidence type="ECO:0000313" key="1">
    <source>
        <dbReference type="EMBL" id="CAB4016818.1"/>
    </source>
</evidence>
<dbReference type="Gene3D" id="3.80.10.10">
    <property type="entry name" value="Ribonuclease Inhibitor"/>
    <property type="match status" value="1"/>
</dbReference>
<organism evidence="1 2">
    <name type="scientific">Paramuricea clavata</name>
    <name type="common">Red gorgonian</name>
    <name type="synonym">Violescent sea-whip</name>
    <dbReference type="NCBI Taxonomy" id="317549"/>
    <lineage>
        <taxon>Eukaryota</taxon>
        <taxon>Metazoa</taxon>
        <taxon>Cnidaria</taxon>
        <taxon>Anthozoa</taxon>
        <taxon>Octocorallia</taxon>
        <taxon>Malacalcyonacea</taxon>
        <taxon>Plexauridae</taxon>
        <taxon>Paramuricea</taxon>
    </lineage>
</organism>
<dbReference type="Proteomes" id="UP001152795">
    <property type="component" value="Unassembled WGS sequence"/>
</dbReference>
<feature type="non-terminal residue" evidence="1">
    <location>
        <position position="116"/>
    </location>
</feature>
<proteinExistence type="predicted"/>
<dbReference type="OrthoDB" id="2095648at2759"/>
<protein>
    <submittedName>
        <fullName evidence="1">Uncharacterized protein</fullName>
    </submittedName>
</protein>
<dbReference type="InterPro" id="IPR006553">
    <property type="entry name" value="Leu-rich_rpt_Cys-con_subtyp"/>
</dbReference>
<dbReference type="SUPFAM" id="SSF52047">
    <property type="entry name" value="RNI-like"/>
    <property type="match status" value="1"/>
</dbReference>